<evidence type="ECO:0000256" key="1">
    <source>
        <dbReference type="SAM" id="SignalP"/>
    </source>
</evidence>
<dbReference type="Pfam" id="PF14273">
    <property type="entry name" value="DUF4360"/>
    <property type="match status" value="1"/>
</dbReference>
<keyword evidence="1" id="KW-0732">Signal</keyword>
<dbReference type="AlphaFoldDB" id="A0A9W8JVV9"/>
<evidence type="ECO:0000313" key="3">
    <source>
        <dbReference type="Proteomes" id="UP001148786"/>
    </source>
</evidence>
<sequence length="233" mass="25942">MFYFSASAFLASIVALPAVVLAQWPNMGPTGFNITRVDVAGNGCTPESTSYVMNADKNAITAVFSNGYWVETGLGIALNQTRRGCRLTLNTEMPHGWRFGLLSVDYTTYYRLDAKITADQQATYYFKGVLEQGTTRSTFIGPMAPREYTFHDQYDFGFPIESPCNTTSVVWYMQSDIRVGNARNAEGTGRIGSDTWSGVGQPPDTQTGISKHYRIVSLAQLYSQTYNLYWVKC</sequence>
<dbReference type="EMBL" id="JANKHO010002884">
    <property type="protein sequence ID" value="KAJ3487899.1"/>
    <property type="molecule type" value="Genomic_DNA"/>
</dbReference>
<proteinExistence type="predicted"/>
<dbReference type="PANTHER" id="PTHR38847">
    <property type="match status" value="1"/>
</dbReference>
<accession>A0A9W8JVV9</accession>
<dbReference type="Proteomes" id="UP001148786">
    <property type="component" value="Unassembled WGS sequence"/>
</dbReference>
<reference evidence="2" key="1">
    <citation type="submission" date="2022-07" db="EMBL/GenBank/DDBJ databases">
        <title>Genome Sequence of Agrocybe chaxingu.</title>
        <authorList>
            <person name="Buettner E."/>
        </authorList>
    </citation>
    <scope>NUCLEOTIDE SEQUENCE</scope>
    <source>
        <strain evidence="2">MP-N11</strain>
    </source>
</reference>
<dbReference type="InterPro" id="IPR025649">
    <property type="entry name" value="DUF4360"/>
</dbReference>
<feature type="chain" id="PRO_5040814333" evidence="1">
    <location>
        <begin position="23"/>
        <end position="233"/>
    </location>
</feature>
<dbReference type="OrthoDB" id="152248at2759"/>
<comment type="caution">
    <text evidence="2">The sequence shown here is derived from an EMBL/GenBank/DDBJ whole genome shotgun (WGS) entry which is preliminary data.</text>
</comment>
<keyword evidence="3" id="KW-1185">Reference proteome</keyword>
<evidence type="ECO:0000313" key="2">
    <source>
        <dbReference type="EMBL" id="KAJ3487899.1"/>
    </source>
</evidence>
<feature type="signal peptide" evidence="1">
    <location>
        <begin position="1"/>
        <end position="22"/>
    </location>
</feature>
<protein>
    <submittedName>
        <fullName evidence="2">Uncharacterized protein</fullName>
    </submittedName>
</protein>
<dbReference type="PANTHER" id="PTHR38847:SF1">
    <property type="entry name" value="PSEUDOURIDINE SYNTHASE RSUA_RLUA-LIKE DOMAIN-CONTAINING PROTEIN"/>
    <property type="match status" value="1"/>
</dbReference>
<name>A0A9W8JVV9_9AGAR</name>
<organism evidence="2 3">
    <name type="scientific">Agrocybe chaxingu</name>
    <dbReference type="NCBI Taxonomy" id="84603"/>
    <lineage>
        <taxon>Eukaryota</taxon>
        <taxon>Fungi</taxon>
        <taxon>Dikarya</taxon>
        <taxon>Basidiomycota</taxon>
        <taxon>Agaricomycotina</taxon>
        <taxon>Agaricomycetes</taxon>
        <taxon>Agaricomycetidae</taxon>
        <taxon>Agaricales</taxon>
        <taxon>Agaricineae</taxon>
        <taxon>Strophariaceae</taxon>
        <taxon>Agrocybe</taxon>
    </lineage>
</organism>
<gene>
    <name evidence="2" type="ORF">NLJ89_g11670</name>
</gene>